<dbReference type="CDD" id="cd02440">
    <property type="entry name" value="AdoMet_MTases"/>
    <property type="match status" value="1"/>
</dbReference>
<dbReference type="Proteomes" id="UP000887568">
    <property type="component" value="Unplaced"/>
</dbReference>
<reference evidence="6" key="1">
    <citation type="submission" date="2022-11" db="UniProtKB">
        <authorList>
            <consortium name="EnsemblMetazoa"/>
        </authorList>
    </citation>
    <scope>IDENTIFICATION</scope>
</reference>
<evidence type="ECO:0000256" key="3">
    <source>
        <dbReference type="ARBA" id="ARBA00037932"/>
    </source>
</evidence>
<evidence type="ECO:0000256" key="2">
    <source>
        <dbReference type="ARBA" id="ARBA00022679"/>
    </source>
</evidence>
<accession>A0A913ZQZ8</accession>
<evidence type="ECO:0000256" key="4">
    <source>
        <dbReference type="ARBA" id="ARBA00041867"/>
    </source>
</evidence>
<dbReference type="OrthoDB" id="194386at2759"/>
<dbReference type="GO" id="GO:0005759">
    <property type="term" value="C:mitochondrial matrix"/>
    <property type="evidence" value="ECO:0007669"/>
    <property type="project" value="TreeGrafter"/>
</dbReference>
<dbReference type="InterPro" id="IPR050078">
    <property type="entry name" value="Ribosomal_L11_MeTrfase_PrmA"/>
</dbReference>
<dbReference type="Gene3D" id="3.40.50.150">
    <property type="entry name" value="Vaccinia Virus protein VP39"/>
    <property type="match status" value="1"/>
</dbReference>
<evidence type="ECO:0000313" key="7">
    <source>
        <dbReference type="Proteomes" id="UP000887568"/>
    </source>
</evidence>
<organism evidence="6 7">
    <name type="scientific">Patiria miniata</name>
    <name type="common">Bat star</name>
    <name type="synonym">Asterina miniata</name>
    <dbReference type="NCBI Taxonomy" id="46514"/>
    <lineage>
        <taxon>Eukaryota</taxon>
        <taxon>Metazoa</taxon>
        <taxon>Echinodermata</taxon>
        <taxon>Eleutherozoa</taxon>
        <taxon>Asterozoa</taxon>
        <taxon>Asteroidea</taxon>
        <taxon>Valvatacea</taxon>
        <taxon>Valvatida</taxon>
        <taxon>Asterinidae</taxon>
        <taxon>Patiria</taxon>
    </lineage>
</organism>
<dbReference type="AlphaFoldDB" id="A0A913ZQZ8"/>
<proteinExistence type="inferred from homology"/>
<dbReference type="GO" id="GO:0016279">
    <property type="term" value="F:protein-lysine N-methyltransferase activity"/>
    <property type="evidence" value="ECO:0007669"/>
    <property type="project" value="TreeGrafter"/>
</dbReference>
<dbReference type="InterPro" id="IPR029063">
    <property type="entry name" value="SAM-dependent_MTases_sf"/>
</dbReference>
<dbReference type="Pfam" id="PF06325">
    <property type="entry name" value="PrmA"/>
    <property type="match status" value="1"/>
</dbReference>
<name>A0A913ZQZ8_PATMI</name>
<evidence type="ECO:0000256" key="1">
    <source>
        <dbReference type="ARBA" id="ARBA00022603"/>
    </source>
</evidence>
<dbReference type="PANTHER" id="PTHR43648">
    <property type="entry name" value="ELECTRON TRANSFER FLAVOPROTEIN BETA SUBUNIT LYSINE METHYLTRANSFERASE"/>
    <property type="match status" value="1"/>
</dbReference>
<dbReference type="GO" id="GO:0032259">
    <property type="term" value="P:methylation"/>
    <property type="evidence" value="ECO:0007669"/>
    <property type="project" value="UniProtKB-KW"/>
</dbReference>
<dbReference type="GeneID" id="119726251"/>
<evidence type="ECO:0000256" key="5">
    <source>
        <dbReference type="ARBA" id="ARBA00042266"/>
    </source>
</evidence>
<keyword evidence="2" id="KW-0808">Transferase</keyword>
<dbReference type="SUPFAM" id="SSF53335">
    <property type="entry name" value="S-adenosyl-L-methionine-dependent methyltransferases"/>
    <property type="match status" value="1"/>
</dbReference>
<dbReference type="RefSeq" id="XP_038053804.1">
    <property type="nucleotide sequence ID" value="XM_038197876.1"/>
</dbReference>
<dbReference type="EnsemblMetazoa" id="XM_038197876.1">
    <property type="protein sequence ID" value="XP_038053804.1"/>
    <property type="gene ID" value="LOC119726251"/>
</dbReference>
<protein>
    <recommendedName>
        <fullName evidence="5">ETFB lysine methyltransferase</fullName>
    </recommendedName>
    <alternativeName>
        <fullName evidence="4">Protein N-lysine methyltransferase METTL20</fullName>
    </alternativeName>
</protein>
<keyword evidence="1" id="KW-0489">Methyltransferase</keyword>
<comment type="similarity">
    <text evidence="3">Belongs to the methyltransferase superfamily. ETFBKMT family.</text>
</comment>
<dbReference type="PANTHER" id="PTHR43648:SF1">
    <property type="entry name" value="ELECTRON TRANSFER FLAVOPROTEIN BETA SUBUNIT LYSINE METHYLTRANSFERASE"/>
    <property type="match status" value="1"/>
</dbReference>
<sequence>MSVTVRKCLRVTSMLGSSFYRYHHNLKLNCSAIQRANLQLLNCASSCHDNHIHLPPLSARRMSSSGRRTCHHGNQSQNGLVSNDEDVIKRFIVDNTEVDRSHLTPEIALRLMTPACPLWDAPAQQSSDILQHHGIDDPFWAFYWPGGQALTSRYILDYPSVVSGKDVLDVGSGCGASAIAASMSGARSVLANDIDRVSIQTIKLNAELNDVTVATTSRNLVGQSNNQWDVVLLGDMFYDKDFTDTVTDWLKHLADVGTTVLIGDPGRIFLQDHPVKRRLVNIFKVDLSEKCRQENNGMTQGFVWKLCESER</sequence>
<dbReference type="OMA" id="WAYPWAG"/>
<keyword evidence="7" id="KW-1185">Reference proteome</keyword>
<evidence type="ECO:0000313" key="6">
    <source>
        <dbReference type="EnsemblMetazoa" id="XP_038053804.1"/>
    </source>
</evidence>